<dbReference type="EMBL" id="JAIXMP010000041">
    <property type="protein sequence ID" value="KAI9247718.1"/>
    <property type="molecule type" value="Genomic_DNA"/>
</dbReference>
<proteinExistence type="predicted"/>
<keyword evidence="4" id="KW-1185">Reference proteome</keyword>
<organism evidence="3 4">
    <name type="scientific">Phascolomyces articulosus</name>
    <dbReference type="NCBI Taxonomy" id="60185"/>
    <lineage>
        <taxon>Eukaryota</taxon>
        <taxon>Fungi</taxon>
        <taxon>Fungi incertae sedis</taxon>
        <taxon>Mucoromycota</taxon>
        <taxon>Mucoromycotina</taxon>
        <taxon>Mucoromycetes</taxon>
        <taxon>Mucorales</taxon>
        <taxon>Lichtheimiaceae</taxon>
        <taxon>Phascolomyces</taxon>
    </lineage>
</organism>
<evidence type="ECO:0000256" key="2">
    <source>
        <dbReference type="SAM" id="SignalP"/>
    </source>
</evidence>
<reference evidence="3" key="1">
    <citation type="journal article" date="2022" name="IScience">
        <title>Evolution of zygomycete secretomes and the origins of terrestrial fungal ecologies.</title>
        <authorList>
            <person name="Chang Y."/>
            <person name="Wang Y."/>
            <person name="Mondo S."/>
            <person name="Ahrendt S."/>
            <person name="Andreopoulos W."/>
            <person name="Barry K."/>
            <person name="Beard J."/>
            <person name="Benny G.L."/>
            <person name="Blankenship S."/>
            <person name="Bonito G."/>
            <person name="Cuomo C."/>
            <person name="Desiro A."/>
            <person name="Gervers K.A."/>
            <person name="Hundley H."/>
            <person name="Kuo A."/>
            <person name="LaButti K."/>
            <person name="Lang B.F."/>
            <person name="Lipzen A."/>
            <person name="O'Donnell K."/>
            <person name="Pangilinan J."/>
            <person name="Reynolds N."/>
            <person name="Sandor L."/>
            <person name="Smith M.E."/>
            <person name="Tsang A."/>
            <person name="Grigoriev I.V."/>
            <person name="Stajich J.E."/>
            <person name="Spatafora J.W."/>
        </authorList>
    </citation>
    <scope>NUCLEOTIDE SEQUENCE</scope>
    <source>
        <strain evidence="3">RSA 2281</strain>
    </source>
</reference>
<feature type="compositionally biased region" description="Polar residues" evidence="1">
    <location>
        <begin position="207"/>
        <end position="216"/>
    </location>
</feature>
<keyword evidence="2" id="KW-0732">Signal</keyword>
<comment type="caution">
    <text evidence="3">The sequence shown here is derived from an EMBL/GenBank/DDBJ whole genome shotgun (WGS) entry which is preliminary data.</text>
</comment>
<name>A0AAD5JP19_9FUNG</name>
<evidence type="ECO:0000256" key="1">
    <source>
        <dbReference type="SAM" id="MobiDB-lite"/>
    </source>
</evidence>
<feature type="chain" id="PRO_5042178542" evidence="2">
    <location>
        <begin position="19"/>
        <end position="624"/>
    </location>
</feature>
<sequence length="624" mass="71945">MALFACDWLMWLLAVTSSELQFYIFFPAPLAYAFSFSHTPFLVFPHTLFLYFFSSFEHLRIAFISHTYHMAFIKYIKHHWSDNPFDIIDCFKQSDYNNQVTAVEEFKKAVRKVASWSDSPARFWAQVIIQTNFALLEKKEIDDYWLKVDLEIANKMEVKQYVSAKRKIMEENSGENSGSSSKKINIKEVESRLPVVTRNQNKLVLENENWSGSGSDHTFKEETSSSSSSTIKNKKKTDYYFYLVGDGQWEYSAPEGGEKWIVDDLDITDQFLKYRCEVLESAKNLDVLSTVDQLALNFICFIGENSSKGNRMMPNIWKKMMDDSLKSFKIMPVAMNQVHWIYKINQAMRSGGVNVAKDILNHWCSADKDRHSEIYQNIYDTLLKVYPSNYDTSDANEDTFVKDTISPILRSYFPNDEYITSEGANGVIQASCDSRRRFDDTAEGKKGDYSINTNDGKFSQLVLLVECKPPRNSISGDIPKLARCLKDCLNKMTKDGADNFDLTVCGLVCEGRQCHIYAADHKFHGMYRCYEIGTFFIPQNRHDFDVMMGLFENMNTLQEIVIKNAKLCIESIRQKQNNAKKEMIIESFDSPIRINETQALQYLNSSSSFKLGSRAGKKLDFSKY</sequence>
<reference evidence="3" key="2">
    <citation type="submission" date="2023-02" db="EMBL/GenBank/DDBJ databases">
        <authorList>
            <consortium name="DOE Joint Genome Institute"/>
            <person name="Mondo S.J."/>
            <person name="Chang Y."/>
            <person name="Wang Y."/>
            <person name="Ahrendt S."/>
            <person name="Andreopoulos W."/>
            <person name="Barry K."/>
            <person name="Beard J."/>
            <person name="Benny G.L."/>
            <person name="Blankenship S."/>
            <person name="Bonito G."/>
            <person name="Cuomo C."/>
            <person name="Desiro A."/>
            <person name="Gervers K.A."/>
            <person name="Hundley H."/>
            <person name="Kuo A."/>
            <person name="LaButti K."/>
            <person name="Lang B.F."/>
            <person name="Lipzen A."/>
            <person name="O'Donnell K."/>
            <person name="Pangilinan J."/>
            <person name="Reynolds N."/>
            <person name="Sandor L."/>
            <person name="Smith M.W."/>
            <person name="Tsang A."/>
            <person name="Grigoriev I.V."/>
            <person name="Stajich J.E."/>
            <person name="Spatafora J.W."/>
        </authorList>
    </citation>
    <scope>NUCLEOTIDE SEQUENCE</scope>
    <source>
        <strain evidence="3">RSA 2281</strain>
    </source>
</reference>
<feature type="region of interest" description="Disordered" evidence="1">
    <location>
        <begin position="207"/>
        <end position="230"/>
    </location>
</feature>
<evidence type="ECO:0000313" key="3">
    <source>
        <dbReference type="EMBL" id="KAI9247718.1"/>
    </source>
</evidence>
<protein>
    <submittedName>
        <fullName evidence="3">Uncharacterized protein</fullName>
    </submittedName>
</protein>
<feature type="signal peptide" evidence="2">
    <location>
        <begin position="1"/>
        <end position="18"/>
    </location>
</feature>
<accession>A0AAD5JP19</accession>
<dbReference type="Proteomes" id="UP001209540">
    <property type="component" value="Unassembled WGS sequence"/>
</dbReference>
<dbReference type="AlphaFoldDB" id="A0AAD5JP19"/>
<gene>
    <name evidence="3" type="ORF">BDA99DRAFT_471103</name>
</gene>
<evidence type="ECO:0000313" key="4">
    <source>
        <dbReference type="Proteomes" id="UP001209540"/>
    </source>
</evidence>